<evidence type="ECO:0000256" key="1">
    <source>
        <dbReference type="SAM" id="MobiDB-lite"/>
    </source>
</evidence>
<keyword evidence="3" id="KW-1185">Reference proteome</keyword>
<accession>A0ABR1NUD9</accession>
<protein>
    <submittedName>
        <fullName evidence="2">Uncharacterized protein</fullName>
    </submittedName>
</protein>
<sequence length="266" mass="28788">MASDASKNKPQTATARKPASSGPSKPKCSHPKPQKPANASKAALKQMLLSKLRGPVKKAAGGTAGQKQAAGGTAGQKQAADGKSSRVPSSSTPQPPGKSAGGNTPRQIADSNKKKSGGAGDDEVDLYITLYIFNGNTRAYYDRHVLTYFTKKDDPSFHEIVHVERDEMGDPYRPVRFHTPRNYLLSNDYCGHVNAGTVRVKRGQEMKVVDIAASVDVEGKELDSGWNCQHYVLEGLQKLVDHGYKQQGWYNSVENELFDSLLDGAT</sequence>
<comment type="caution">
    <text evidence="2">The sequence shown here is derived from an EMBL/GenBank/DDBJ whole genome shotgun (WGS) entry which is preliminary data.</text>
</comment>
<feature type="compositionally biased region" description="Polar residues" evidence="1">
    <location>
        <begin position="101"/>
        <end position="110"/>
    </location>
</feature>
<feature type="compositionally biased region" description="Low complexity" evidence="1">
    <location>
        <begin position="57"/>
        <end position="79"/>
    </location>
</feature>
<gene>
    <name evidence="2" type="ORF">SLS63_011278</name>
</gene>
<feature type="region of interest" description="Disordered" evidence="1">
    <location>
        <begin position="1"/>
        <end position="119"/>
    </location>
</feature>
<evidence type="ECO:0000313" key="3">
    <source>
        <dbReference type="Proteomes" id="UP001430848"/>
    </source>
</evidence>
<dbReference type="Proteomes" id="UP001430848">
    <property type="component" value="Unassembled WGS sequence"/>
</dbReference>
<reference evidence="2 3" key="1">
    <citation type="submission" date="2024-02" db="EMBL/GenBank/DDBJ databases">
        <title>De novo assembly and annotation of 12 fungi associated with fruit tree decline syndrome in Ontario, Canada.</title>
        <authorList>
            <person name="Sulman M."/>
            <person name="Ellouze W."/>
            <person name="Ilyukhin E."/>
        </authorList>
    </citation>
    <scope>NUCLEOTIDE SEQUENCE [LARGE SCALE GENOMIC DNA]</scope>
    <source>
        <strain evidence="2 3">M169</strain>
    </source>
</reference>
<organism evidence="2 3">
    <name type="scientific">Diaporthe eres</name>
    <name type="common">Phomopsis oblonga</name>
    <dbReference type="NCBI Taxonomy" id="83184"/>
    <lineage>
        <taxon>Eukaryota</taxon>
        <taxon>Fungi</taxon>
        <taxon>Dikarya</taxon>
        <taxon>Ascomycota</taxon>
        <taxon>Pezizomycotina</taxon>
        <taxon>Sordariomycetes</taxon>
        <taxon>Sordariomycetidae</taxon>
        <taxon>Diaporthales</taxon>
        <taxon>Diaporthaceae</taxon>
        <taxon>Diaporthe</taxon>
        <taxon>Diaporthe eres species complex</taxon>
    </lineage>
</organism>
<name>A0ABR1NUD9_DIAER</name>
<dbReference type="EMBL" id="JAKNSF020000105">
    <property type="protein sequence ID" value="KAK7715691.1"/>
    <property type="molecule type" value="Genomic_DNA"/>
</dbReference>
<proteinExistence type="predicted"/>
<evidence type="ECO:0000313" key="2">
    <source>
        <dbReference type="EMBL" id="KAK7715691.1"/>
    </source>
</evidence>